<comment type="cofactor">
    <cofactor evidence="1">
        <name>FAD</name>
        <dbReference type="ChEBI" id="CHEBI:57692"/>
    </cofactor>
</comment>
<evidence type="ECO:0000256" key="6">
    <source>
        <dbReference type="SAM" id="MobiDB-lite"/>
    </source>
</evidence>
<evidence type="ECO:0000256" key="4">
    <source>
        <dbReference type="ARBA" id="ARBA00022827"/>
    </source>
</evidence>
<keyword evidence="5" id="KW-0560">Oxidoreductase</keyword>
<keyword evidence="4" id="KW-0274">FAD</keyword>
<gene>
    <name evidence="8" type="ORF">Drose_13065</name>
</gene>
<dbReference type="Gene3D" id="3.50.50.100">
    <property type="match status" value="1"/>
</dbReference>
<accession>A0ABY5ZBM1</accession>
<evidence type="ECO:0000259" key="7">
    <source>
        <dbReference type="Pfam" id="PF07992"/>
    </source>
</evidence>
<feature type="compositionally biased region" description="Polar residues" evidence="6">
    <location>
        <begin position="396"/>
        <end position="411"/>
    </location>
</feature>
<dbReference type="PANTHER" id="PTHR42913">
    <property type="entry name" value="APOPTOSIS-INDUCING FACTOR 1"/>
    <property type="match status" value="1"/>
</dbReference>
<sequence length="418" mass="43665">MQHRIIVLGAGYTGAIAAGRLARRLRREDVAITLVNAEPDFVERVRMHELAAGHDLRPRPLSDLFAGTGVELRLAKVTGVDVDRRTVAVIDADGADELTYDTLLYALGSGWNAQGVPGTAEHAYEIAGRPGALRLRERLARLDAGRTVVVVGGGLTGLEAATEIAGARPDLDVALAARDGLGCWLSPKGRKHLRKVFGKLGITVYEHAAVTGVEADRVTTADGRVIPAAVTVWTAGFAVHPIAAATTLEVAGTGQIVVDGTMRSVSHPDVYAVGDAAMATGPGDKPLRMSCASGGPAAWQAADAIAARLTGGKLPNTPIRYFNQCISLGRTEGLIQYVTADDRAVRAVLTGRLAAVYKELVCRGAAWAVANPTLGLPTRRHRVTRVAGKSVDVHGSGTTNGSKVQLGNTPIGTPDTAV</sequence>
<keyword evidence="3" id="KW-0285">Flavoprotein</keyword>
<evidence type="ECO:0000256" key="2">
    <source>
        <dbReference type="ARBA" id="ARBA00005272"/>
    </source>
</evidence>
<dbReference type="Proteomes" id="UP001058271">
    <property type="component" value="Chromosome"/>
</dbReference>
<evidence type="ECO:0000256" key="3">
    <source>
        <dbReference type="ARBA" id="ARBA00022630"/>
    </source>
</evidence>
<dbReference type="PRINTS" id="PR00411">
    <property type="entry name" value="PNDRDTASEI"/>
</dbReference>
<protein>
    <submittedName>
        <fullName evidence="8">FAD-dependent oxidoreductase</fullName>
    </submittedName>
</protein>
<dbReference type="InterPro" id="IPR051169">
    <property type="entry name" value="NADH-Q_oxidoreductase"/>
</dbReference>
<evidence type="ECO:0000256" key="5">
    <source>
        <dbReference type="ARBA" id="ARBA00023002"/>
    </source>
</evidence>
<feature type="domain" description="FAD/NAD(P)-binding" evidence="7">
    <location>
        <begin position="4"/>
        <end position="302"/>
    </location>
</feature>
<dbReference type="InterPro" id="IPR023753">
    <property type="entry name" value="FAD/NAD-binding_dom"/>
</dbReference>
<evidence type="ECO:0000313" key="8">
    <source>
        <dbReference type="EMBL" id="UWZ39064.1"/>
    </source>
</evidence>
<name>A0ABY5ZBM1_9ACTN</name>
<proteinExistence type="inferred from homology"/>
<reference evidence="8" key="1">
    <citation type="submission" date="2021-04" db="EMBL/GenBank/DDBJ databases">
        <title>Biosynthetic gene clusters of Dactylosporangioum roseum.</title>
        <authorList>
            <person name="Hartkoorn R.C."/>
            <person name="Beaudoing E."/>
            <person name="Hot D."/>
            <person name="Moureu S."/>
        </authorList>
    </citation>
    <scope>NUCLEOTIDE SEQUENCE</scope>
    <source>
        <strain evidence="8">NRRL B-16295</strain>
    </source>
</reference>
<feature type="region of interest" description="Disordered" evidence="6">
    <location>
        <begin position="391"/>
        <end position="418"/>
    </location>
</feature>
<dbReference type="SUPFAM" id="SSF51905">
    <property type="entry name" value="FAD/NAD(P)-binding domain"/>
    <property type="match status" value="1"/>
</dbReference>
<evidence type="ECO:0000313" key="9">
    <source>
        <dbReference type="Proteomes" id="UP001058271"/>
    </source>
</evidence>
<dbReference type="PANTHER" id="PTHR42913:SF3">
    <property type="entry name" value="64 KDA MITOCHONDRIAL NADH DEHYDROGENASE (EUROFUNG)"/>
    <property type="match status" value="1"/>
</dbReference>
<dbReference type="EMBL" id="CP073721">
    <property type="protein sequence ID" value="UWZ39064.1"/>
    <property type="molecule type" value="Genomic_DNA"/>
</dbReference>
<dbReference type="PRINTS" id="PR00368">
    <property type="entry name" value="FADPNR"/>
</dbReference>
<evidence type="ECO:0000256" key="1">
    <source>
        <dbReference type="ARBA" id="ARBA00001974"/>
    </source>
</evidence>
<dbReference type="InterPro" id="IPR036188">
    <property type="entry name" value="FAD/NAD-bd_sf"/>
</dbReference>
<dbReference type="Pfam" id="PF07992">
    <property type="entry name" value="Pyr_redox_2"/>
    <property type="match status" value="1"/>
</dbReference>
<organism evidence="8 9">
    <name type="scientific">Dactylosporangium roseum</name>
    <dbReference type="NCBI Taxonomy" id="47989"/>
    <lineage>
        <taxon>Bacteria</taxon>
        <taxon>Bacillati</taxon>
        <taxon>Actinomycetota</taxon>
        <taxon>Actinomycetes</taxon>
        <taxon>Micromonosporales</taxon>
        <taxon>Micromonosporaceae</taxon>
        <taxon>Dactylosporangium</taxon>
    </lineage>
</organism>
<keyword evidence="9" id="KW-1185">Reference proteome</keyword>
<comment type="similarity">
    <text evidence="2">Belongs to the NADH dehydrogenase family.</text>
</comment>